<comment type="caution">
    <text evidence="7">The sequence shown here is derived from an EMBL/GenBank/DDBJ whole genome shotgun (WGS) entry which is preliminary data.</text>
</comment>
<dbReference type="SUPFAM" id="SSF56317">
    <property type="entry name" value="Carbon-nitrogen hydrolase"/>
    <property type="match status" value="1"/>
</dbReference>
<dbReference type="PANTHER" id="PTHR28678">
    <property type="entry name" value="CODANIN-1"/>
    <property type="match status" value="1"/>
</dbReference>
<evidence type="ECO:0000313" key="8">
    <source>
        <dbReference type="Proteomes" id="UP000275408"/>
    </source>
</evidence>
<feature type="region of interest" description="Disordered" evidence="5">
    <location>
        <begin position="261"/>
        <end position="295"/>
    </location>
</feature>
<dbReference type="GO" id="GO:0006325">
    <property type="term" value="P:chromatin organization"/>
    <property type="evidence" value="ECO:0007669"/>
    <property type="project" value="TreeGrafter"/>
</dbReference>
<dbReference type="PANTHER" id="PTHR28678:SF1">
    <property type="entry name" value="CODANIN-1"/>
    <property type="match status" value="1"/>
</dbReference>
<evidence type="ECO:0000256" key="3">
    <source>
        <dbReference type="ARBA" id="ARBA00022801"/>
    </source>
</evidence>
<dbReference type="InterPro" id="IPR012101">
    <property type="entry name" value="Biotinidase-like_euk"/>
</dbReference>
<dbReference type="OrthoDB" id="20982at2759"/>
<name>A0A3M6UEC1_POCDA</name>
<organism evidence="7 8">
    <name type="scientific">Pocillopora damicornis</name>
    <name type="common">Cauliflower coral</name>
    <name type="synonym">Millepora damicornis</name>
    <dbReference type="NCBI Taxonomy" id="46731"/>
    <lineage>
        <taxon>Eukaryota</taxon>
        <taxon>Metazoa</taxon>
        <taxon>Cnidaria</taxon>
        <taxon>Anthozoa</taxon>
        <taxon>Hexacorallia</taxon>
        <taxon>Scleractinia</taxon>
        <taxon>Astrocoeniina</taxon>
        <taxon>Pocilloporidae</taxon>
        <taxon>Pocillopora</taxon>
    </lineage>
</organism>
<feature type="domain" description="CN hydrolase" evidence="6">
    <location>
        <begin position="499"/>
        <end position="768"/>
    </location>
</feature>
<dbReference type="FunFam" id="3.60.110.10:FF:000001">
    <property type="entry name" value="biotinidase isoform X1"/>
    <property type="match status" value="1"/>
</dbReference>
<evidence type="ECO:0000313" key="7">
    <source>
        <dbReference type="EMBL" id="RMX52030.1"/>
    </source>
</evidence>
<dbReference type="InterPro" id="IPR040031">
    <property type="entry name" value="Codanin-1"/>
</dbReference>
<dbReference type="EMBL" id="RCHS01001704">
    <property type="protein sequence ID" value="RMX52030.1"/>
    <property type="molecule type" value="Genomic_DNA"/>
</dbReference>
<evidence type="ECO:0000259" key="6">
    <source>
        <dbReference type="PROSITE" id="PS50263"/>
    </source>
</evidence>
<keyword evidence="4" id="KW-0325">Glycoprotein</keyword>
<accession>A0A3M6UEC1</accession>
<dbReference type="Proteomes" id="UP000275408">
    <property type="component" value="Unassembled WGS sequence"/>
</dbReference>
<feature type="compositionally biased region" description="Low complexity" evidence="5">
    <location>
        <begin position="184"/>
        <end position="196"/>
    </location>
</feature>
<feature type="compositionally biased region" description="Polar residues" evidence="5">
    <location>
        <begin position="1281"/>
        <end position="1290"/>
    </location>
</feature>
<feature type="compositionally biased region" description="Polar residues" evidence="5">
    <location>
        <begin position="158"/>
        <end position="174"/>
    </location>
</feature>
<dbReference type="Gene3D" id="3.60.110.10">
    <property type="entry name" value="Carbon-nitrogen hydrolase"/>
    <property type="match status" value="1"/>
</dbReference>
<sequence length="1639" mass="182468">MNTILEKILKGEITSDDLTDPLQIVQNEGEKEKLKQHNIGELVPFLLNYLREKTLHHLTPRQSAALTPKKTSVSHGKGVPEKALHVAKGSSRGNVFPSQKTPSPSPVTPLSQSRRDTPSSSPNFKRKSPKVPGNERISLLVTQPKLNIDDPNDFPPMKSTSKKVTPSRRITPTQVKGDGKKGKSSPAFASSPFSSSHSMLDGHGSPASLQEERDLLKIMKSKRKNKGDSPWGYRTSPSPQTGIRSPPSHVLGDFIITPPKHPTAVPDAWQKNKSKPDESLISTPSPYKSPNASEASDILTADPGSCEQSEKQSCIEEIQPVQAVKDKVIFHIKLDTLAKIYSRCIIENLVPNVTAEVYFVVQLLTARGIAHESRQEEINGNNSDDQNILDSIHNSTYFAVTVLEEIKRLVLLLDKETLRLLADNPRIADFSPVLKETFLQQYKTYSVKKHDLRQSDKKMPSLQILCLLSIWATSTALTSSTGSEFVAAVYEHAFVRAQNRTNVLSQQEAVAIVMQNMDVYATQMKKAKQQNASIIVFPEYGLTGFGYTRDSFQPFLEDIPDPKKTSWNACEEPKANSSSPILYRLSCLAKTYDMYLVVNMGDVKPCNKSTDENCPSDGRYQYNTNVVFDDKGKLVARYHKQHPFLNEMKVVNRPLTPEFITFDTPFGKFGTFVCFDALFHDPAIPLVTKHKVDHIVFPTAWFDVVPLFAAIGFHGSWARGMQVNFLSANSHVPEVLNTGSGLYSPTGAKKYYRSLTVNGSLSVATLPKSPRDRPSGTPVVNATKIQEGNAGQDSFYSDLFGDLFLFKELKKPEGTLDVCYNGSSICCSLTYEMVEKRSDEMYALGVFDGLHILEGQYYLQICTLIKCLGLNRNSCGQRVYNASTIFKSFTLHGSLGTQYIYPQVLADGVSLLPGEWDHGVPVTHLQTKQQLTKGLLTAALFGRVYELDDGPRPTSHPSVESSAPTTHPSVESSAPQICIHVFFVGLLDVFYELVREWEDSHLAAGWNMEEHMGDRIRALVNQKPELANYSHFARLFKSQLLQMCEEERSGSDFRSSNMLSSLQKSNPEKFQRLQERFITPLSSGGPCPAPSFSHVQEFFKGFIQSAASHSFNQHLMDLLIVKITEINNKEFPLSDIKVGSDKDLSIQNQPYHGTETSSQTIVTETLKLRNRIPIHFDILSYLKKAWCSGRLVLTIPWAVEYLSMMDPVAPLLDYFSMISIIPVTFFFKSLNDVKNCIEDDLKRNYSDVKPSVIRTVLVEAAAGMSGRSGPVKKITPVSAGEPSSRSSSHKQLQEKCRPHVLKIIHSVTDDGVKTALETLESCKEKSLKAFQSLCPQEMNSKVVTTAANITTRLVKEKTMDWINTSFPNLMEEELFAQFNKIANSIMHLKTKEQNGNGEPDPHNKDMTKISEVRSERHVKCGEPVGVSGENINPAMKIKALQAVLSEQSKLLAMHSSNEIPSEAVDAVRVIQDALMDEGQLALIGQITVELVFILERRVAVPFAGLLSIPHVNLIMSLENKRVVWDSLQDLFLTLMDKQLVRGYEVEQCYIGALGSVTDEETSVEIGRASCSLMLAYHEGSRQTDSQDETRRAVHQSEFSLLLPVLNQKFSDNAVLSSLLRDCIKNNSGVILMSELSAVE</sequence>
<dbReference type="GO" id="GO:0005634">
    <property type="term" value="C:nucleus"/>
    <property type="evidence" value="ECO:0007669"/>
    <property type="project" value="TreeGrafter"/>
</dbReference>
<dbReference type="CDD" id="cd07567">
    <property type="entry name" value="biotinidase_like"/>
    <property type="match status" value="1"/>
</dbReference>
<protein>
    <recommendedName>
        <fullName evidence="6">CN hydrolase domain-containing protein</fullName>
    </recommendedName>
</protein>
<dbReference type="Pfam" id="PF19018">
    <property type="entry name" value="Vanin_C"/>
    <property type="match status" value="1"/>
</dbReference>
<dbReference type="Pfam" id="PF00795">
    <property type="entry name" value="CN_hydrolase"/>
    <property type="match status" value="1"/>
</dbReference>
<evidence type="ECO:0000256" key="2">
    <source>
        <dbReference type="ARBA" id="ARBA00022729"/>
    </source>
</evidence>
<feature type="region of interest" description="Disordered" evidence="5">
    <location>
        <begin position="60"/>
        <end position="246"/>
    </location>
</feature>
<keyword evidence="3" id="KW-0378">Hydrolase</keyword>
<feature type="compositionally biased region" description="Polar residues" evidence="5">
    <location>
        <begin position="280"/>
        <end position="294"/>
    </location>
</feature>
<gene>
    <name evidence="7" type="ORF">pdam_00003756</name>
</gene>
<evidence type="ECO:0000256" key="5">
    <source>
        <dbReference type="SAM" id="MobiDB-lite"/>
    </source>
</evidence>
<dbReference type="PROSITE" id="PS50263">
    <property type="entry name" value="CN_HYDROLASE"/>
    <property type="match status" value="1"/>
</dbReference>
<reference evidence="7 8" key="1">
    <citation type="journal article" date="2018" name="Sci. Rep.">
        <title>Comparative analysis of the Pocillopora damicornis genome highlights role of immune system in coral evolution.</title>
        <authorList>
            <person name="Cunning R."/>
            <person name="Bay R.A."/>
            <person name="Gillette P."/>
            <person name="Baker A.C."/>
            <person name="Traylor-Knowles N."/>
        </authorList>
    </citation>
    <scope>NUCLEOTIDE SEQUENCE [LARGE SCALE GENOMIC DNA]</scope>
    <source>
        <strain evidence="7">RSMAS</strain>
        <tissue evidence="7">Whole animal</tissue>
    </source>
</reference>
<keyword evidence="2" id="KW-0732">Signal</keyword>
<dbReference type="InterPro" id="IPR036526">
    <property type="entry name" value="C-N_Hydrolase_sf"/>
</dbReference>
<dbReference type="GO" id="GO:0016811">
    <property type="term" value="F:hydrolase activity, acting on carbon-nitrogen (but not peptide) bonds, in linear amides"/>
    <property type="evidence" value="ECO:0007669"/>
    <property type="project" value="InterPro"/>
</dbReference>
<feature type="compositionally biased region" description="Polar residues" evidence="5">
    <location>
        <begin position="60"/>
        <end position="74"/>
    </location>
</feature>
<evidence type="ECO:0000256" key="4">
    <source>
        <dbReference type="ARBA" id="ARBA00023180"/>
    </source>
</evidence>
<comment type="similarity">
    <text evidence="1">Belongs to the carbon-nitrogen hydrolase superfamily. BTD/VNN family.</text>
</comment>
<feature type="compositionally biased region" description="Polar residues" evidence="5">
    <location>
        <begin position="91"/>
        <end position="123"/>
    </location>
</feature>
<dbReference type="STRING" id="46731.A0A3M6UEC1"/>
<keyword evidence="8" id="KW-1185">Reference proteome</keyword>
<dbReference type="InterPro" id="IPR043957">
    <property type="entry name" value="Vanin_C"/>
</dbReference>
<evidence type="ECO:0000256" key="1">
    <source>
        <dbReference type="ARBA" id="ARBA00008225"/>
    </source>
</evidence>
<dbReference type="InterPro" id="IPR003010">
    <property type="entry name" value="C-N_Hydrolase"/>
</dbReference>
<proteinExistence type="inferred from homology"/>
<feature type="region of interest" description="Disordered" evidence="5">
    <location>
        <begin position="1271"/>
        <end position="1292"/>
    </location>
</feature>